<reference evidence="1 2" key="1">
    <citation type="submission" date="2016-04" db="EMBL/GenBank/DDBJ databases">
        <title>Draft genome sequence of freshwater magnetotactic bacteria Magnetospirillum marisnigri SP-1 and Magnetospirillum moscoviense BB-1.</title>
        <authorList>
            <person name="Koziaeva V."/>
            <person name="Dziuba M.V."/>
            <person name="Ivanov T.M."/>
            <person name="Kuznetsov B."/>
            <person name="Grouzdev D.S."/>
        </authorList>
    </citation>
    <scope>NUCLEOTIDE SEQUENCE [LARGE SCALE GENOMIC DNA]</scope>
    <source>
        <strain evidence="1 2">BB-1</strain>
    </source>
</reference>
<evidence type="ECO:0000313" key="1">
    <source>
        <dbReference type="EMBL" id="OAN44492.1"/>
    </source>
</evidence>
<protein>
    <submittedName>
        <fullName evidence="1">Uncharacterized protein</fullName>
    </submittedName>
</protein>
<dbReference type="OrthoDB" id="7335355at2"/>
<dbReference type="RefSeq" id="WP_068504521.1">
    <property type="nucleotide sequence ID" value="NZ_LWQU01000196.1"/>
</dbReference>
<comment type="caution">
    <text evidence="1">The sequence shown here is derived from an EMBL/GenBank/DDBJ whole genome shotgun (WGS) entry which is preliminary data.</text>
</comment>
<keyword evidence="2" id="KW-1185">Reference proteome</keyword>
<proteinExistence type="predicted"/>
<dbReference type="EMBL" id="LWQU01000196">
    <property type="protein sequence ID" value="OAN44492.1"/>
    <property type="molecule type" value="Genomic_DNA"/>
</dbReference>
<gene>
    <name evidence="1" type="ORF">A6A05_04835</name>
</gene>
<evidence type="ECO:0000313" key="2">
    <source>
        <dbReference type="Proteomes" id="UP000078543"/>
    </source>
</evidence>
<dbReference type="Proteomes" id="UP000078543">
    <property type="component" value="Unassembled WGS sequence"/>
</dbReference>
<sequence length="245" mass="27483">MSDYEVILRPSRKAVNSAVSLGLRTHIALVNVVVAAFAVLPELRKDEAAFINFAQHQYGLTVKGKAVDDFTLLVVKVLFHNVSEKTDFRRRLGQIATALRHLELHRDEFPAEYVKRLIHDQGGMSGLVKAFRNESRTSRNPNREEKKVRTIQTYVAGLPQIGTTTHYADHQCTTINDVKDSQTLEALAQSPGRVLIVGDIDEQFNLTNLRVVERDQGEIDRLLTRKAAQVAKTGSNDNQPMKEAI</sequence>
<organism evidence="1 2">
    <name type="scientific">Magnetospirillum moscoviense</name>
    <dbReference type="NCBI Taxonomy" id="1437059"/>
    <lineage>
        <taxon>Bacteria</taxon>
        <taxon>Pseudomonadati</taxon>
        <taxon>Pseudomonadota</taxon>
        <taxon>Alphaproteobacteria</taxon>
        <taxon>Rhodospirillales</taxon>
        <taxon>Rhodospirillaceae</taxon>
        <taxon>Magnetospirillum</taxon>
    </lineage>
</organism>
<name>A0A178M6X4_9PROT</name>
<accession>A0A178M6X4</accession>
<dbReference type="AlphaFoldDB" id="A0A178M6X4"/>